<feature type="domain" description="Integrase catalytic" evidence="3">
    <location>
        <begin position="1"/>
        <end position="166"/>
    </location>
</feature>
<evidence type="ECO:0000259" key="3">
    <source>
        <dbReference type="PROSITE" id="PS50994"/>
    </source>
</evidence>
<dbReference type="GO" id="GO:0005506">
    <property type="term" value="F:iron ion binding"/>
    <property type="evidence" value="ECO:0007669"/>
    <property type="project" value="InterPro"/>
</dbReference>
<protein>
    <recommendedName>
        <fullName evidence="3">Integrase catalytic domain-containing protein</fullName>
    </recommendedName>
</protein>
<dbReference type="GO" id="GO:0015074">
    <property type="term" value="P:DNA integration"/>
    <property type="evidence" value="ECO:0007669"/>
    <property type="project" value="InterPro"/>
</dbReference>
<organism evidence="4 5">
    <name type="scientific">Capsicum baccatum</name>
    <name type="common">Peruvian pepper</name>
    <dbReference type="NCBI Taxonomy" id="33114"/>
    <lineage>
        <taxon>Eukaryota</taxon>
        <taxon>Viridiplantae</taxon>
        <taxon>Streptophyta</taxon>
        <taxon>Embryophyta</taxon>
        <taxon>Tracheophyta</taxon>
        <taxon>Spermatophyta</taxon>
        <taxon>Magnoliopsida</taxon>
        <taxon>eudicotyledons</taxon>
        <taxon>Gunneridae</taxon>
        <taxon>Pentapetalae</taxon>
        <taxon>asterids</taxon>
        <taxon>lamiids</taxon>
        <taxon>Solanales</taxon>
        <taxon>Solanaceae</taxon>
        <taxon>Solanoideae</taxon>
        <taxon>Capsiceae</taxon>
        <taxon>Capsicum</taxon>
    </lineage>
</organism>
<dbReference type="SUPFAM" id="SSF48264">
    <property type="entry name" value="Cytochrome P450"/>
    <property type="match status" value="1"/>
</dbReference>
<dbReference type="STRING" id="33114.A0A2G2V3J5"/>
<dbReference type="PROSITE" id="PS50994">
    <property type="entry name" value="INTEGRASE"/>
    <property type="match status" value="1"/>
</dbReference>
<keyword evidence="2" id="KW-0472">Membrane</keyword>
<keyword evidence="2" id="KW-1133">Transmembrane helix</keyword>
<dbReference type="InterPro" id="IPR012337">
    <property type="entry name" value="RNaseH-like_sf"/>
</dbReference>
<evidence type="ECO:0000256" key="2">
    <source>
        <dbReference type="SAM" id="Phobius"/>
    </source>
</evidence>
<dbReference type="PRINTS" id="PR00463">
    <property type="entry name" value="EP450I"/>
</dbReference>
<sequence>MPMSKILEVELFDVWGIDFMGPFVNSFGMKYILVAVDYVSKWVEAVALTDNEGKRVVAFLKKNIFSRFGVPRTIISDGGSHFCNKLFKTVLAKYGVKQHKVATPYHPQTSGQVEVSNREIKQILAKTVNANRKDWSRKLDDALWAYRTAFKTPIGMSPYQLVYGKACHLPIELEYKALWALKHLNLNWDDVKNLRSAETFCTLNMASEPLDELFLAVLTLSIAVLIVLYYKLTSHKEESRLPPGPRGLRIVGFLPFLRPNLHHQLTELSQQYGPIYKFWLGSRLCVVLNSPSLAKQVVCDQDSVFANRDLPIAGLVATYGGIDIALSPYGSYWRDMRKLFVREMLSNRNLEACYSLRRHEVRKTIRNVHTKVGNPVDIAELAFLTEMNVVMSMIFGSNFVGEMEKHGKDRTKFRELVASFAVVMGKPNISDFFPMLARFEVD</sequence>
<dbReference type="InterPro" id="IPR036396">
    <property type="entry name" value="Cyt_P450_sf"/>
</dbReference>
<accession>A0A2G2V3J5</accession>
<dbReference type="GO" id="GO:0016705">
    <property type="term" value="F:oxidoreductase activity, acting on paired donors, with incorporation or reduction of molecular oxygen"/>
    <property type="evidence" value="ECO:0007669"/>
    <property type="project" value="InterPro"/>
</dbReference>
<reference evidence="4 5" key="1">
    <citation type="journal article" date="2017" name="Genome Biol.">
        <title>New reference genome sequences of hot pepper reveal the massive evolution of plant disease-resistance genes by retroduplication.</title>
        <authorList>
            <person name="Kim S."/>
            <person name="Park J."/>
            <person name="Yeom S.I."/>
            <person name="Kim Y.M."/>
            <person name="Seo E."/>
            <person name="Kim K.T."/>
            <person name="Kim M.S."/>
            <person name="Lee J.M."/>
            <person name="Cheong K."/>
            <person name="Shin H.S."/>
            <person name="Kim S.B."/>
            <person name="Han K."/>
            <person name="Lee J."/>
            <person name="Park M."/>
            <person name="Lee H.A."/>
            <person name="Lee H.Y."/>
            <person name="Lee Y."/>
            <person name="Oh S."/>
            <person name="Lee J.H."/>
            <person name="Choi E."/>
            <person name="Choi E."/>
            <person name="Lee S.E."/>
            <person name="Jeon J."/>
            <person name="Kim H."/>
            <person name="Choi G."/>
            <person name="Song H."/>
            <person name="Lee J."/>
            <person name="Lee S.C."/>
            <person name="Kwon J.K."/>
            <person name="Lee H.Y."/>
            <person name="Koo N."/>
            <person name="Hong Y."/>
            <person name="Kim R.W."/>
            <person name="Kang W.H."/>
            <person name="Huh J.H."/>
            <person name="Kang B.C."/>
            <person name="Yang T.J."/>
            <person name="Lee Y.H."/>
            <person name="Bennetzen J.L."/>
            <person name="Choi D."/>
        </authorList>
    </citation>
    <scope>NUCLEOTIDE SEQUENCE [LARGE SCALE GENOMIC DNA]</scope>
    <source>
        <strain evidence="5">cv. PBC81</strain>
    </source>
</reference>
<dbReference type="Proteomes" id="UP000224567">
    <property type="component" value="Unassembled WGS sequence"/>
</dbReference>
<feature type="transmembrane region" description="Helical" evidence="2">
    <location>
        <begin position="213"/>
        <end position="230"/>
    </location>
</feature>
<dbReference type="EMBL" id="MLFT02000394">
    <property type="protein sequence ID" value="PHT27527.1"/>
    <property type="molecule type" value="Genomic_DNA"/>
</dbReference>
<dbReference type="Gene3D" id="3.30.420.10">
    <property type="entry name" value="Ribonuclease H-like superfamily/Ribonuclease H"/>
    <property type="match status" value="1"/>
</dbReference>
<proteinExistence type="predicted"/>
<dbReference type="OrthoDB" id="2789670at2759"/>
<dbReference type="GO" id="GO:0003676">
    <property type="term" value="F:nucleic acid binding"/>
    <property type="evidence" value="ECO:0007669"/>
    <property type="project" value="InterPro"/>
</dbReference>
<keyword evidence="1" id="KW-0560">Oxidoreductase</keyword>
<keyword evidence="5" id="KW-1185">Reference proteome</keyword>
<reference evidence="5" key="2">
    <citation type="journal article" date="2017" name="J. Anim. Genet.">
        <title>Multiple reference genome sequences of hot pepper reveal the massive evolution of plant disease resistance genes by retroduplication.</title>
        <authorList>
            <person name="Kim S."/>
            <person name="Park J."/>
            <person name="Yeom S.-I."/>
            <person name="Kim Y.-M."/>
            <person name="Seo E."/>
            <person name="Kim K.-T."/>
            <person name="Kim M.-S."/>
            <person name="Lee J.M."/>
            <person name="Cheong K."/>
            <person name="Shin H.-S."/>
            <person name="Kim S.-B."/>
            <person name="Han K."/>
            <person name="Lee J."/>
            <person name="Park M."/>
            <person name="Lee H.-A."/>
            <person name="Lee H.-Y."/>
            <person name="Lee Y."/>
            <person name="Oh S."/>
            <person name="Lee J.H."/>
            <person name="Choi E."/>
            <person name="Choi E."/>
            <person name="Lee S.E."/>
            <person name="Jeon J."/>
            <person name="Kim H."/>
            <person name="Choi G."/>
            <person name="Song H."/>
            <person name="Lee J."/>
            <person name="Lee S.-C."/>
            <person name="Kwon J.-K."/>
            <person name="Lee H.-Y."/>
            <person name="Koo N."/>
            <person name="Hong Y."/>
            <person name="Kim R.W."/>
            <person name="Kang W.-H."/>
            <person name="Huh J.H."/>
            <person name="Kang B.-C."/>
            <person name="Yang T.-J."/>
            <person name="Lee Y.-H."/>
            <person name="Bennetzen J.L."/>
            <person name="Choi D."/>
        </authorList>
    </citation>
    <scope>NUCLEOTIDE SEQUENCE [LARGE SCALE GENOMIC DNA]</scope>
    <source>
        <strain evidence="5">cv. PBC81</strain>
    </source>
</reference>
<dbReference type="InterPro" id="IPR001128">
    <property type="entry name" value="Cyt_P450"/>
</dbReference>
<dbReference type="GO" id="GO:0004497">
    <property type="term" value="F:monooxygenase activity"/>
    <property type="evidence" value="ECO:0007669"/>
    <property type="project" value="InterPro"/>
</dbReference>
<evidence type="ECO:0000313" key="4">
    <source>
        <dbReference type="EMBL" id="PHT27527.1"/>
    </source>
</evidence>
<dbReference type="PANTHER" id="PTHR47951:SF7">
    <property type="entry name" value="FLAVONOID 3',5'-HYDROXYLASE-LIKE ISOFORM X1"/>
    <property type="match status" value="1"/>
</dbReference>
<name>A0A2G2V3J5_CAPBA</name>
<dbReference type="AlphaFoldDB" id="A0A2G2V3J5"/>
<dbReference type="PANTHER" id="PTHR47951">
    <property type="entry name" value="OS08G0547900 PROTEIN"/>
    <property type="match status" value="1"/>
</dbReference>
<keyword evidence="2" id="KW-0812">Transmembrane</keyword>
<dbReference type="InterPro" id="IPR002401">
    <property type="entry name" value="Cyt_P450_E_grp-I"/>
</dbReference>
<dbReference type="Pfam" id="PF00665">
    <property type="entry name" value="rve"/>
    <property type="match status" value="1"/>
</dbReference>
<gene>
    <name evidence="4" type="ORF">CQW23_32863</name>
</gene>
<evidence type="ECO:0000313" key="5">
    <source>
        <dbReference type="Proteomes" id="UP000224567"/>
    </source>
</evidence>
<dbReference type="SUPFAM" id="SSF53098">
    <property type="entry name" value="Ribonuclease H-like"/>
    <property type="match status" value="1"/>
</dbReference>
<dbReference type="InterPro" id="IPR036397">
    <property type="entry name" value="RNaseH_sf"/>
</dbReference>
<evidence type="ECO:0000256" key="1">
    <source>
        <dbReference type="ARBA" id="ARBA00023002"/>
    </source>
</evidence>
<dbReference type="GO" id="GO:0020037">
    <property type="term" value="F:heme binding"/>
    <property type="evidence" value="ECO:0007669"/>
    <property type="project" value="InterPro"/>
</dbReference>
<dbReference type="Gene3D" id="1.10.630.10">
    <property type="entry name" value="Cytochrome P450"/>
    <property type="match status" value="1"/>
</dbReference>
<dbReference type="InterPro" id="IPR001584">
    <property type="entry name" value="Integrase_cat-core"/>
</dbReference>
<dbReference type="Pfam" id="PF00067">
    <property type="entry name" value="p450"/>
    <property type="match status" value="1"/>
</dbReference>
<comment type="caution">
    <text evidence="4">The sequence shown here is derived from an EMBL/GenBank/DDBJ whole genome shotgun (WGS) entry which is preliminary data.</text>
</comment>